<evidence type="ECO:0000256" key="3">
    <source>
        <dbReference type="ARBA" id="ARBA00020978"/>
    </source>
</evidence>
<keyword evidence="7" id="KW-0472">Membrane</keyword>
<feature type="compositionally biased region" description="Basic and acidic residues" evidence="8">
    <location>
        <begin position="603"/>
        <end position="633"/>
    </location>
</feature>
<keyword evidence="4" id="KW-0813">Transport</keyword>
<keyword evidence="6" id="KW-0333">Golgi apparatus</keyword>
<dbReference type="PANTHER" id="PTHR31658">
    <property type="entry name" value="CONSERVED OLIGOMERIC GOLGI COMPLEX SUBUNIT 1"/>
    <property type="match status" value="1"/>
</dbReference>
<reference evidence="10" key="5">
    <citation type="submission" date="2015-06" db="UniProtKB">
        <authorList>
            <consortium name="EnsemblFungi"/>
        </authorList>
    </citation>
    <scope>IDENTIFICATION</scope>
    <source>
        <strain evidence="10">ATCC 64411</strain>
    </source>
</reference>
<reference evidence="9" key="3">
    <citation type="submission" date="2011-03" db="EMBL/GenBank/DDBJ databases">
        <title>Annotation of Magnaporthe poae ATCC 64411.</title>
        <authorList>
            <person name="Ma L.-J."/>
            <person name="Dead R."/>
            <person name="Young S.K."/>
            <person name="Zeng Q."/>
            <person name="Gargeya S."/>
            <person name="Fitzgerald M."/>
            <person name="Haas B."/>
            <person name="Abouelleil A."/>
            <person name="Alvarado L."/>
            <person name="Arachchi H.M."/>
            <person name="Berlin A."/>
            <person name="Brown A."/>
            <person name="Chapman S.B."/>
            <person name="Chen Z."/>
            <person name="Dunbar C."/>
            <person name="Freedman E."/>
            <person name="Gearin G."/>
            <person name="Gellesch M."/>
            <person name="Goldberg J."/>
            <person name="Griggs A."/>
            <person name="Gujja S."/>
            <person name="Heiman D."/>
            <person name="Howarth C."/>
            <person name="Larson L."/>
            <person name="Lui A."/>
            <person name="MacDonald P.J.P."/>
            <person name="Mehta T."/>
            <person name="Montmayeur A."/>
            <person name="Murphy C."/>
            <person name="Neiman D."/>
            <person name="Pearson M."/>
            <person name="Priest M."/>
            <person name="Roberts A."/>
            <person name="Saif S."/>
            <person name="Shea T."/>
            <person name="Shenoy N."/>
            <person name="Sisk P."/>
            <person name="Stolte C."/>
            <person name="Sykes S."/>
            <person name="Yandava C."/>
            <person name="Wortman J."/>
            <person name="Nusbaum C."/>
            <person name="Birren B."/>
        </authorList>
    </citation>
    <scope>NUCLEOTIDE SEQUENCE</scope>
    <source>
        <strain evidence="9">ATCC 64411</strain>
    </source>
</reference>
<dbReference type="EMBL" id="ADBL01000139">
    <property type="status" value="NOT_ANNOTATED_CDS"/>
    <property type="molecule type" value="Genomic_DNA"/>
</dbReference>
<dbReference type="GO" id="GO:0015031">
    <property type="term" value="P:protein transport"/>
    <property type="evidence" value="ECO:0007669"/>
    <property type="project" value="UniProtKB-KW"/>
</dbReference>
<dbReference type="GO" id="GO:0006891">
    <property type="term" value="P:intra-Golgi vesicle-mediated transport"/>
    <property type="evidence" value="ECO:0007669"/>
    <property type="project" value="InterPro"/>
</dbReference>
<protein>
    <recommendedName>
        <fullName evidence="3">Conserved oligomeric Golgi complex subunit 1</fullName>
    </recommendedName>
</protein>
<evidence type="ECO:0000256" key="5">
    <source>
        <dbReference type="ARBA" id="ARBA00022927"/>
    </source>
</evidence>
<dbReference type="InterPro" id="IPR033370">
    <property type="entry name" value="COG1"/>
</dbReference>
<name>A0A0C4DLE4_MAGP6</name>
<evidence type="ECO:0000313" key="9">
    <source>
        <dbReference type="EMBL" id="KLU81497.1"/>
    </source>
</evidence>
<dbReference type="VEuPathDB" id="FungiDB:MAPG_00585"/>
<evidence type="ECO:0000256" key="8">
    <source>
        <dbReference type="SAM" id="MobiDB-lite"/>
    </source>
</evidence>
<evidence type="ECO:0000256" key="2">
    <source>
        <dbReference type="ARBA" id="ARBA00006653"/>
    </source>
</evidence>
<keyword evidence="11" id="KW-1185">Reference proteome</keyword>
<sequence length="736" mass="80911">MDLSAINSSAQVFTSPQNTLPQIRAIHKALHAEIDDRAARLRTQALLLGRLVGKSLSDAGEAIDPQVKTSIESSWNRLLASIETALERVSDTVVDRDDVLKALCAHSLARNAGSREVLGYFLRARGRAMTLAFELDDDERDRGPAAVLDCLGLYTRTLLDVQALVPGKLSDALRGLKKEAIVEDEALLQLESLRLDVAARWCGDEIRYYRPYIRHDDLDGKQAKEMLSSWVEKGGETLLGGLEKTLGQLQDFRSTIELRTQVLQGWIRDGGRVRGLDPATMLDGLRGAVNTRLLEMLATKVHKLRLVGSEVSATLNGWREGSTGTGQSLWEDQGMDLDLSGGAGSFTHNVVSRLYGRNDAVSKAVSCYQSWHRVIDDVGDVVKQLRRQRWDNDVDEVEDEETIEHRQQLLSKDDPQLLHDRLGECLRDAFAELDAELARLWADVEDNSHGHGGEAAVYFIRVLRDMRGRLPDVENAKALGLSLIPALHDRVARTTAQSPLAEFADRALTRRTVAGRGLWEGSDPDLPTSPSPGALGLLRDLVRSMQDSGMDVWSPAAVAVLKAHLRKQLSQAWTEALLRTRPEQGAPGEKTGDSDGPPSSNNHDGDDEKTPDDDDKKPSDDDKKVDGEDEKSSDQGAQAEDASSAAAPAPGQEDAGETHISPETRRDLLVQWVFDISLLRCSIGSPPDSSKDELEDLEEAVYQQSGLESSAAARQRLTRSAQDYWKRTSLLFGLLA</sequence>
<evidence type="ECO:0000256" key="1">
    <source>
        <dbReference type="ARBA" id="ARBA00004395"/>
    </source>
</evidence>
<dbReference type="Proteomes" id="UP000011715">
    <property type="component" value="Unassembled WGS sequence"/>
</dbReference>
<feature type="region of interest" description="Disordered" evidence="8">
    <location>
        <begin position="579"/>
        <end position="662"/>
    </location>
</feature>
<feature type="compositionally biased region" description="Low complexity" evidence="8">
    <location>
        <begin position="634"/>
        <end position="653"/>
    </location>
</feature>
<organism evidence="10 11">
    <name type="scientific">Magnaporthiopsis poae (strain ATCC 64411 / 73-15)</name>
    <name type="common">Kentucky bluegrass fungus</name>
    <name type="synonym">Magnaporthe poae</name>
    <dbReference type="NCBI Taxonomy" id="644358"/>
    <lineage>
        <taxon>Eukaryota</taxon>
        <taxon>Fungi</taxon>
        <taxon>Dikarya</taxon>
        <taxon>Ascomycota</taxon>
        <taxon>Pezizomycotina</taxon>
        <taxon>Sordariomycetes</taxon>
        <taxon>Sordariomycetidae</taxon>
        <taxon>Magnaporthales</taxon>
        <taxon>Magnaporthaceae</taxon>
        <taxon>Magnaporthiopsis</taxon>
    </lineage>
</organism>
<keyword evidence="5" id="KW-0653">Protein transport</keyword>
<dbReference type="eggNOG" id="ENOG502RN59">
    <property type="taxonomic scope" value="Eukaryota"/>
</dbReference>
<evidence type="ECO:0000256" key="6">
    <source>
        <dbReference type="ARBA" id="ARBA00023034"/>
    </source>
</evidence>
<evidence type="ECO:0000313" key="11">
    <source>
        <dbReference type="Proteomes" id="UP000011715"/>
    </source>
</evidence>
<dbReference type="EMBL" id="GL876966">
    <property type="protein sequence ID" value="KLU81497.1"/>
    <property type="molecule type" value="Genomic_DNA"/>
</dbReference>
<evidence type="ECO:0000256" key="4">
    <source>
        <dbReference type="ARBA" id="ARBA00022448"/>
    </source>
</evidence>
<accession>A0A0C4DLE4</accession>
<comment type="similarity">
    <text evidence="2">Belongs to the COG1 family.</text>
</comment>
<dbReference type="EnsemblFungi" id="MAPG_00585T0">
    <property type="protein sequence ID" value="MAPG_00585T0"/>
    <property type="gene ID" value="MAPG_00585"/>
</dbReference>
<comment type="subcellular location">
    <subcellularLocation>
        <location evidence="1">Golgi apparatus membrane</location>
        <topology evidence="1">Peripheral membrane protein</topology>
    </subcellularLocation>
</comment>
<reference evidence="10" key="4">
    <citation type="journal article" date="2015" name="G3 (Bethesda)">
        <title>Genome sequences of three phytopathogenic species of the Magnaporthaceae family of fungi.</title>
        <authorList>
            <person name="Okagaki L.H."/>
            <person name="Nunes C.C."/>
            <person name="Sailsbery J."/>
            <person name="Clay B."/>
            <person name="Brown D."/>
            <person name="John T."/>
            <person name="Oh Y."/>
            <person name="Young N."/>
            <person name="Fitzgerald M."/>
            <person name="Haas B.J."/>
            <person name="Zeng Q."/>
            <person name="Young S."/>
            <person name="Adiconis X."/>
            <person name="Fan L."/>
            <person name="Levin J.Z."/>
            <person name="Mitchell T.K."/>
            <person name="Okubara P.A."/>
            <person name="Farman M.L."/>
            <person name="Kohn L.M."/>
            <person name="Birren B."/>
            <person name="Ma L.-J."/>
            <person name="Dean R.A."/>
        </authorList>
    </citation>
    <scope>NUCLEOTIDE SEQUENCE</scope>
    <source>
        <strain evidence="10">ATCC 64411 / 73-15</strain>
    </source>
</reference>
<dbReference type="AlphaFoldDB" id="A0A0C4DLE4"/>
<proteinExistence type="inferred from homology"/>
<gene>
    <name evidence="9" type="ORF">MAPG_00585</name>
</gene>
<dbReference type="OrthoDB" id="46189at2759"/>
<evidence type="ECO:0000256" key="7">
    <source>
        <dbReference type="ARBA" id="ARBA00023136"/>
    </source>
</evidence>
<dbReference type="PANTHER" id="PTHR31658:SF0">
    <property type="entry name" value="CONSERVED OLIGOMERIC GOLGI COMPLEX SUBUNIT 1"/>
    <property type="match status" value="1"/>
</dbReference>
<dbReference type="GO" id="GO:0000139">
    <property type="term" value="C:Golgi membrane"/>
    <property type="evidence" value="ECO:0007669"/>
    <property type="project" value="UniProtKB-SubCell"/>
</dbReference>
<reference evidence="9" key="2">
    <citation type="submission" date="2010-05" db="EMBL/GenBank/DDBJ databases">
        <title>The Genome Sequence of Magnaporthe poae strain ATCC 64411.</title>
        <authorList>
            <consortium name="The Broad Institute Genome Sequencing Platform"/>
            <consortium name="Broad Institute Genome Sequencing Center for Infectious Disease"/>
            <person name="Ma L.-J."/>
            <person name="Dead R."/>
            <person name="Young S."/>
            <person name="Zeng Q."/>
            <person name="Koehrsen M."/>
            <person name="Alvarado L."/>
            <person name="Berlin A."/>
            <person name="Chapman S.B."/>
            <person name="Chen Z."/>
            <person name="Freedman E."/>
            <person name="Gellesch M."/>
            <person name="Goldberg J."/>
            <person name="Griggs A."/>
            <person name="Gujja S."/>
            <person name="Heilman E.R."/>
            <person name="Heiman D."/>
            <person name="Hepburn T."/>
            <person name="Howarth C."/>
            <person name="Jen D."/>
            <person name="Larson L."/>
            <person name="Mehta T."/>
            <person name="Neiman D."/>
            <person name="Pearson M."/>
            <person name="Roberts A."/>
            <person name="Saif S."/>
            <person name="Shea T."/>
            <person name="Shenoy N."/>
            <person name="Sisk P."/>
            <person name="Stolte C."/>
            <person name="Sykes S."/>
            <person name="Walk T."/>
            <person name="White J."/>
            <person name="Yandava C."/>
            <person name="Haas B."/>
            <person name="Nusbaum C."/>
            <person name="Birren B."/>
        </authorList>
    </citation>
    <scope>NUCLEOTIDE SEQUENCE</scope>
    <source>
        <strain evidence="9">ATCC 64411</strain>
    </source>
</reference>
<dbReference type="OMA" id="PQSLKSW"/>
<dbReference type="EMBL" id="ADBL01000140">
    <property type="status" value="NOT_ANNOTATED_CDS"/>
    <property type="molecule type" value="Genomic_DNA"/>
</dbReference>
<evidence type="ECO:0000313" key="10">
    <source>
        <dbReference type="EnsemblFungi" id="MAPG_00585T0"/>
    </source>
</evidence>
<reference evidence="11" key="1">
    <citation type="submission" date="2010-05" db="EMBL/GenBank/DDBJ databases">
        <title>The genome sequence of Magnaporthe poae strain ATCC 64411.</title>
        <authorList>
            <person name="Ma L.-J."/>
            <person name="Dead R."/>
            <person name="Young S."/>
            <person name="Zeng Q."/>
            <person name="Koehrsen M."/>
            <person name="Alvarado L."/>
            <person name="Berlin A."/>
            <person name="Chapman S.B."/>
            <person name="Chen Z."/>
            <person name="Freedman E."/>
            <person name="Gellesch M."/>
            <person name="Goldberg J."/>
            <person name="Griggs A."/>
            <person name="Gujja S."/>
            <person name="Heilman E.R."/>
            <person name="Heiman D."/>
            <person name="Hepburn T."/>
            <person name="Howarth C."/>
            <person name="Jen D."/>
            <person name="Larson L."/>
            <person name="Mehta T."/>
            <person name="Neiman D."/>
            <person name="Pearson M."/>
            <person name="Roberts A."/>
            <person name="Saif S."/>
            <person name="Shea T."/>
            <person name="Shenoy N."/>
            <person name="Sisk P."/>
            <person name="Stolte C."/>
            <person name="Sykes S."/>
            <person name="Walk T."/>
            <person name="White J."/>
            <person name="Yandava C."/>
            <person name="Haas B."/>
            <person name="Nusbaum C."/>
            <person name="Birren B."/>
        </authorList>
    </citation>
    <scope>NUCLEOTIDE SEQUENCE [LARGE SCALE GENOMIC DNA]</scope>
    <source>
        <strain evidence="11">ATCC 64411 / 73-15</strain>
    </source>
</reference>
<dbReference type="STRING" id="644358.A0A0C4DLE4"/>
<dbReference type="GO" id="GO:0017119">
    <property type="term" value="C:Golgi transport complex"/>
    <property type="evidence" value="ECO:0007669"/>
    <property type="project" value="InterPro"/>
</dbReference>